<protein>
    <recommendedName>
        <fullName evidence="3">DUF3618 domain-containing protein</fullName>
    </recommendedName>
</protein>
<reference evidence="1 2" key="1">
    <citation type="submission" date="2023-07" db="EMBL/GenBank/DDBJ databases">
        <title>Sequencing the genomes of 1000 actinobacteria strains.</title>
        <authorList>
            <person name="Klenk H.-P."/>
        </authorList>
    </citation>
    <scope>NUCLEOTIDE SEQUENCE [LARGE SCALE GENOMIC DNA]</scope>
    <source>
        <strain evidence="1 2">DSM 15539</strain>
    </source>
</reference>
<sequence length="123" mass="13066">MNEQLKAKEAAEIAKARLAAQMKRPADYDLASEDDRSISEVEADLARLRLELTATVDELAGRLSPKALGANLKTGAKNSATHLGVKTKEFGNNVINGDPAALKKIGIAVAAVISLVLLRKFGK</sequence>
<dbReference type="Proteomes" id="UP001266099">
    <property type="component" value="Unassembled WGS sequence"/>
</dbReference>
<dbReference type="InterPro" id="IPR022062">
    <property type="entry name" value="DUF3618"/>
</dbReference>
<evidence type="ECO:0008006" key="3">
    <source>
        <dbReference type="Google" id="ProtNLM"/>
    </source>
</evidence>
<organism evidence="1 2">
    <name type="scientific">Arcanobacterium hippocoleae</name>
    <dbReference type="NCBI Taxonomy" id="149017"/>
    <lineage>
        <taxon>Bacteria</taxon>
        <taxon>Bacillati</taxon>
        <taxon>Actinomycetota</taxon>
        <taxon>Actinomycetes</taxon>
        <taxon>Actinomycetales</taxon>
        <taxon>Actinomycetaceae</taxon>
        <taxon>Arcanobacterium</taxon>
    </lineage>
</organism>
<accession>A0ABU1T305</accession>
<dbReference type="EMBL" id="JAVDUJ010000001">
    <property type="protein sequence ID" value="MDR6939734.1"/>
    <property type="molecule type" value="Genomic_DNA"/>
</dbReference>
<dbReference type="Pfam" id="PF12277">
    <property type="entry name" value="DUF3618"/>
    <property type="match status" value="1"/>
</dbReference>
<evidence type="ECO:0000313" key="2">
    <source>
        <dbReference type="Proteomes" id="UP001266099"/>
    </source>
</evidence>
<keyword evidence="2" id="KW-1185">Reference proteome</keyword>
<proteinExistence type="predicted"/>
<gene>
    <name evidence="1" type="ORF">J2S36_001277</name>
</gene>
<evidence type="ECO:0000313" key="1">
    <source>
        <dbReference type="EMBL" id="MDR6939734.1"/>
    </source>
</evidence>
<name>A0ABU1T305_9ACTO</name>
<comment type="caution">
    <text evidence="1">The sequence shown here is derived from an EMBL/GenBank/DDBJ whole genome shotgun (WGS) entry which is preliminary data.</text>
</comment>
<dbReference type="RefSeq" id="WP_309956638.1">
    <property type="nucleotide sequence ID" value="NZ_JAVDUJ010000001.1"/>
</dbReference>